<dbReference type="InterPro" id="IPR017871">
    <property type="entry name" value="ABC_transporter-like_CS"/>
</dbReference>
<accession>A0ABS1IXJ6</accession>
<dbReference type="SUPFAM" id="SSF90123">
    <property type="entry name" value="ABC transporter transmembrane region"/>
    <property type="match status" value="1"/>
</dbReference>
<dbReference type="PANTHER" id="PTHR24221">
    <property type="entry name" value="ATP-BINDING CASSETTE SUB-FAMILY B"/>
    <property type="match status" value="1"/>
</dbReference>
<dbReference type="InterPro" id="IPR036640">
    <property type="entry name" value="ABC1_TM_sf"/>
</dbReference>
<feature type="domain" description="ABC transporter" evidence="8">
    <location>
        <begin position="365"/>
        <end position="584"/>
    </location>
</feature>
<dbReference type="PROSITE" id="PS50893">
    <property type="entry name" value="ABC_TRANSPORTER_2"/>
    <property type="match status" value="1"/>
</dbReference>
<dbReference type="InterPro" id="IPR003593">
    <property type="entry name" value="AAA+_ATPase"/>
</dbReference>
<dbReference type="InterPro" id="IPR039421">
    <property type="entry name" value="Type_1_exporter"/>
</dbReference>
<keyword evidence="6 7" id="KW-0472">Membrane</keyword>
<evidence type="ECO:0000256" key="5">
    <source>
        <dbReference type="ARBA" id="ARBA00022989"/>
    </source>
</evidence>
<dbReference type="Pfam" id="PF00005">
    <property type="entry name" value="ABC_tran"/>
    <property type="match status" value="1"/>
</dbReference>
<dbReference type="SMART" id="SM00382">
    <property type="entry name" value="AAA"/>
    <property type="match status" value="1"/>
</dbReference>
<evidence type="ECO:0000256" key="7">
    <source>
        <dbReference type="SAM" id="Phobius"/>
    </source>
</evidence>
<sequence length="584" mass="65362">MFSVLGKFNKLLNAKQKSRLAVLGLVTVIGAFLEVIGVSLMLPLITAIMQPDIITSNKYIAYICNILDLHSHRTFVIVCIIVVICVFIFKDFFLMMQYYIQARFVCNNQFAMQQKMLSGFLNRPYEFFLSAESGEILRVIQSDVVATYALLTTVLGMFTEAVVAVAISITIFIIDPLMTTFVIVMMSVVVIAIAKLVKPVLKKKGEEQLINNSLMYKWLIQGITGIKEIKVGGKEDFFRVNFEISGKKYISAEKWRTVFSNIPRLMIEMVSVCSTLAFIAFMIYKGREIETLVPTLGAFAMAAMKLMPSANRIVAGINQVVFQLPSLNKLLEDIEMFEEDEKKYSSYRKNNSNKTVKVLTFNDKIELKDIVYHYQNSDKLILDKANMIIPVGKSIGIVGASGSGKTTAVDILLGLLLANEGEVLADGVNVMEHYSEWLSNIGYIPQSIFMLDDDIKSNVAFGVKKEEQDEERVWEALREAQLEDFVRGLKDGIHTQIGERGMRLSGGQKQRIGIARALYSNPAVLVFDEATSALDSETEAAVMSSINGLHGKKTMIIIAHRLQTIKECDMVYRVGDGKIVEENL</sequence>
<dbReference type="RefSeq" id="WP_208428184.1">
    <property type="nucleotide sequence ID" value="NZ_JAEPRJ010000001.1"/>
</dbReference>
<dbReference type="Pfam" id="PF00664">
    <property type="entry name" value="ABC_membrane"/>
    <property type="match status" value="1"/>
</dbReference>
<feature type="transmembrane region" description="Helical" evidence="7">
    <location>
        <begin position="265"/>
        <end position="284"/>
    </location>
</feature>
<dbReference type="InterPro" id="IPR003439">
    <property type="entry name" value="ABC_transporter-like_ATP-bd"/>
</dbReference>
<dbReference type="GO" id="GO:0005524">
    <property type="term" value="F:ATP binding"/>
    <property type="evidence" value="ECO:0007669"/>
    <property type="project" value="UniProtKB-KW"/>
</dbReference>
<evidence type="ECO:0000313" key="11">
    <source>
        <dbReference type="Proteomes" id="UP000604730"/>
    </source>
</evidence>
<keyword evidence="3" id="KW-0547">Nucleotide-binding</keyword>
<evidence type="ECO:0000313" key="10">
    <source>
        <dbReference type="EMBL" id="MBK5896623.1"/>
    </source>
</evidence>
<feature type="transmembrane region" description="Helical" evidence="7">
    <location>
        <begin position="148"/>
        <end position="174"/>
    </location>
</feature>
<feature type="transmembrane region" description="Helical" evidence="7">
    <location>
        <begin position="180"/>
        <end position="197"/>
    </location>
</feature>
<dbReference type="Gene3D" id="3.40.50.300">
    <property type="entry name" value="P-loop containing nucleotide triphosphate hydrolases"/>
    <property type="match status" value="1"/>
</dbReference>
<evidence type="ECO:0000256" key="4">
    <source>
        <dbReference type="ARBA" id="ARBA00022840"/>
    </source>
</evidence>
<evidence type="ECO:0000256" key="6">
    <source>
        <dbReference type="ARBA" id="ARBA00023136"/>
    </source>
</evidence>
<dbReference type="Proteomes" id="UP000604730">
    <property type="component" value="Unassembled WGS sequence"/>
</dbReference>
<keyword evidence="4 10" id="KW-0067">ATP-binding</keyword>
<name>A0ABS1IXJ6_9FIRM</name>
<reference evidence="10 11" key="1">
    <citation type="submission" date="2021-01" db="EMBL/GenBank/DDBJ databases">
        <title>Isolation and description of Catonella massiliensis sp. nov., a novel Catonella species, isolated from a stable periodontitis subject.</title>
        <authorList>
            <person name="Antezack A."/>
            <person name="Boxberger M."/>
            <person name="La Scola B."/>
            <person name="Monnet-Corti V."/>
        </authorList>
    </citation>
    <scope>NUCLEOTIDE SEQUENCE [LARGE SCALE GENOMIC DNA]</scope>
    <source>
        <strain evidence="10 11">Marseille-Q4567</strain>
    </source>
</reference>
<evidence type="ECO:0000256" key="3">
    <source>
        <dbReference type="ARBA" id="ARBA00022741"/>
    </source>
</evidence>
<evidence type="ECO:0000259" key="9">
    <source>
        <dbReference type="PROSITE" id="PS50929"/>
    </source>
</evidence>
<dbReference type="PROSITE" id="PS50929">
    <property type="entry name" value="ABC_TM1F"/>
    <property type="match status" value="1"/>
</dbReference>
<dbReference type="InterPro" id="IPR011527">
    <property type="entry name" value="ABC1_TM_dom"/>
</dbReference>
<dbReference type="SUPFAM" id="SSF52540">
    <property type="entry name" value="P-loop containing nucleoside triphosphate hydrolases"/>
    <property type="match status" value="1"/>
</dbReference>
<evidence type="ECO:0000259" key="8">
    <source>
        <dbReference type="PROSITE" id="PS50893"/>
    </source>
</evidence>
<organism evidence="10 11">
    <name type="scientific">Catonella massiliensis</name>
    <dbReference type="NCBI Taxonomy" id="2799636"/>
    <lineage>
        <taxon>Bacteria</taxon>
        <taxon>Bacillati</taxon>
        <taxon>Bacillota</taxon>
        <taxon>Clostridia</taxon>
        <taxon>Lachnospirales</taxon>
        <taxon>Lachnospiraceae</taxon>
        <taxon>Catonella</taxon>
    </lineage>
</organism>
<dbReference type="InterPro" id="IPR027417">
    <property type="entry name" value="P-loop_NTPase"/>
</dbReference>
<comment type="caution">
    <text evidence="10">The sequence shown here is derived from an EMBL/GenBank/DDBJ whole genome shotgun (WGS) entry which is preliminary data.</text>
</comment>
<feature type="domain" description="ABC transmembrane type-1" evidence="9">
    <location>
        <begin position="21"/>
        <end position="320"/>
    </location>
</feature>
<dbReference type="EMBL" id="JAEPRJ010000001">
    <property type="protein sequence ID" value="MBK5896623.1"/>
    <property type="molecule type" value="Genomic_DNA"/>
</dbReference>
<keyword evidence="2 7" id="KW-0812">Transmembrane</keyword>
<keyword evidence="5 7" id="KW-1133">Transmembrane helix</keyword>
<evidence type="ECO:0000256" key="1">
    <source>
        <dbReference type="ARBA" id="ARBA00004651"/>
    </source>
</evidence>
<evidence type="ECO:0000256" key="2">
    <source>
        <dbReference type="ARBA" id="ARBA00022692"/>
    </source>
</evidence>
<dbReference type="PANTHER" id="PTHR24221:SF632">
    <property type="entry name" value="ATP-DEPENDENT LIPID A-CORE FLIPPASE"/>
    <property type="match status" value="1"/>
</dbReference>
<keyword evidence="11" id="KW-1185">Reference proteome</keyword>
<proteinExistence type="predicted"/>
<protein>
    <submittedName>
        <fullName evidence="10">ABC transporter ATP-binding protein</fullName>
    </submittedName>
</protein>
<feature type="transmembrane region" description="Helical" evidence="7">
    <location>
        <begin position="75"/>
        <end position="94"/>
    </location>
</feature>
<gene>
    <name evidence="10" type="ORF">JJN12_02325</name>
</gene>
<feature type="transmembrane region" description="Helical" evidence="7">
    <location>
        <begin position="20"/>
        <end position="42"/>
    </location>
</feature>
<dbReference type="Gene3D" id="1.20.1560.10">
    <property type="entry name" value="ABC transporter type 1, transmembrane domain"/>
    <property type="match status" value="1"/>
</dbReference>
<comment type="subcellular location">
    <subcellularLocation>
        <location evidence="1">Cell membrane</location>
        <topology evidence="1">Multi-pass membrane protein</topology>
    </subcellularLocation>
</comment>
<dbReference type="PROSITE" id="PS00211">
    <property type="entry name" value="ABC_TRANSPORTER_1"/>
    <property type="match status" value="1"/>
</dbReference>